<keyword evidence="5" id="KW-1185">Reference proteome</keyword>
<evidence type="ECO:0000256" key="2">
    <source>
        <dbReference type="SAM" id="MobiDB-lite"/>
    </source>
</evidence>
<keyword evidence="3" id="KW-0812">Transmembrane</keyword>
<organism evidence="4 5">
    <name type="scientific">Nitrosomonas aestuarii</name>
    <dbReference type="NCBI Taxonomy" id="52441"/>
    <lineage>
        <taxon>Bacteria</taxon>
        <taxon>Pseudomonadati</taxon>
        <taxon>Pseudomonadota</taxon>
        <taxon>Betaproteobacteria</taxon>
        <taxon>Nitrosomonadales</taxon>
        <taxon>Nitrosomonadaceae</taxon>
        <taxon>Nitrosomonas</taxon>
    </lineage>
</organism>
<evidence type="ECO:0000313" key="5">
    <source>
        <dbReference type="Proteomes" id="UP000199533"/>
    </source>
</evidence>
<protein>
    <submittedName>
        <fullName evidence="4">Uncharacterized protein</fullName>
    </submittedName>
</protein>
<reference evidence="5" key="1">
    <citation type="submission" date="2016-10" db="EMBL/GenBank/DDBJ databases">
        <authorList>
            <person name="Varghese N."/>
            <person name="Submissions S."/>
        </authorList>
    </citation>
    <scope>NUCLEOTIDE SEQUENCE [LARGE SCALE GENOMIC DNA]</scope>
    <source>
        <strain evidence="5">Nm69</strain>
    </source>
</reference>
<evidence type="ECO:0000313" key="4">
    <source>
        <dbReference type="EMBL" id="SFK90259.1"/>
    </source>
</evidence>
<dbReference type="OrthoDB" id="9791419at2"/>
<accession>A0A1I4DBJ3</accession>
<name>A0A1I4DBJ3_9PROT</name>
<feature type="coiled-coil region" evidence="1">
    <location>
        <begin position="101"/>
        <end position="135"/>
    </location>
</feature>
<gene>
    <name evidence="4" type="ORF">SAMN05216302_102020</name>
</gene>
<proteinExistence type="predicted"/>
<dbReference type="EMBL" id="FOSP01000020">
    <property type="protein sequence ID" value="SFK90259.1"/>
    <property type="molecule type" value="Genomic_DNA"/>
</dbReference>
<feature type="compositionally biased region" description="Basic and acidic residues" evidence="2">
    <location>
        <begin position="73"/>
        <end position="85"/>
    </location>
</feature>
<sequence length="272" mass="29017">MANSSNALWIGGIVIVAALTAVELLSSRDNDDTVEAIDSGTVAGAVPPASPHQDAGQIAMGATDTAGTPGADNKSEFTEMYKPDPEYDASSEYALDLIVDLDNPEANIATATDQLKNLQDEIETSAAKMAGTMDQLDESLLAEEAPAEPTGDEFADIRPLSDADDEEHEMQSTASHQAISQHLAAAEEAIKALRMTTPAGDNAYEHYQAVLAIDPNNAKAHAGIEKMVDIYVYFVEKAIAEDELNNARVYLQRAENIKPGSSKLKSLRAKLN</sequence>
<evidence type="ECO:0000256" key="3">
    <source>
        <dbReference type="SAM" id="Phobius"/>
    </source>
</evidence>
<keyword evidence="3" id="KW-1133">Transmembrane helix</keyword>
<feature type="region of interest" description="Disordered" evidence="2">
    <location>
        <begin position="42"/>
        <end position="85"/>
    </location>
</feature>
<dbReference type="STRING" id="52441.SAMN05216302_102020"/>
<dbReference type="AlphaFoldDB" id="A0A1I4DBJ3"/>
<evidence type="ECO:0000256" key="1">
    <source>
        <dbReference type="SAM" id="Coils"/>
    </source>
</evidence>
<keyword evidence="1" id="KW-0175">Coiled coil</keyword>
<dbReference type="Proteomes" id="UP000199533">
    <property type="component" value="Unassembled WGS sequence"/>
</dbReference>
<feature type="transmembrane region" description="Helical" evidence="3">
    <location>
        <begin position="6"/>
        <end position="25"/>
    </location>
</feature>
<keyword evidence="3" id="KW-0472">Membrane</keyword>
<dbReference type="RefSeq" id="WP_090700610.1">
    <property type="nucleotide sequence ID" value="NZ_FOSP01000020.1"/>
</dbReference>